<organism evidence="9 10">
    <name type="scientific">Hydrogenophaga crocea</name>
    <dbReference type="NCBI Taxonomy" id="2716225"/>
    <lineage>
        <taxon>Bacteria</taxon>
        <taxon>Pseudomonadati</taxon>
        <taxon>Pseudomonadota</taxon>
        <taxon>Betaproteobacteria</taxon>
        <taxon>Burkholderiales</taxon>
        <taxon>Comamonadaceae</taxon>
        <taxon>Hydrogenophaga</taxon>
    </lineage>
</organism>
<reference evidence="9 10" key="1">
    <citation type="submission" date="2020-03" db="EMBL/GenBank/DDBJ databases">
        <title>Hydrogenophaga sp. nov. isolated from cyanobacterial mat.</title>
        <authorList>
            <person name="Thorat V."/>
            <person name="Kirdat K."/>
            <person name="Tiwarekar B."/>
            <person name="Costa E.D."/>
            <person name="Yadav A."/>
        </authorList>
    </citation>
    <scope>NUCLEOTIDE SEQUENCE [LARGE SCALE GENOMIC DNA]</scope>
    <source>
        <strain evidence="9 10">BA0156</strain>
    </source>
</reference>
<dbReference type="GO" id="GO:0005886">
    <property type="term" value="C:plasma membrane"/>
    <property type="evidence" value="ECO:0007669"/>
    <property type="project" value="TreeGrafter"/>
</dbReference>
<feature type="transmembrane region" description="Helical" evidence="6">
    <location>
        <begin position="190"/>
        <end position="209"/>
    </location>
</feature>
<dbReference type="PRINTS" id="PR00260">
    <property type="entry name" value="CHEMTRNSDUCR"/>
</dbReference>
<dbReference type="Proteomes" id="UP000503162">
    <property type="component" value="Chromosome"/>
</dbReference>
<dbReference type="InterPro" id="IPR004089">
    <property type="entry name" value="MCPsignal_dom"/>
</dbReference>
<evidence type="ECO:0000259" key="7">
    <source>
        <dbReference type="PROSITE" id="PS50111"/>
    </source>
</evidence>
<keyword evidence="6" id="KW-0472">Membrane</keyword>
<evidence type="ECO:0000256" key="2">
    <source>
        <dbReference type="ARBA" id="ARBA00022481"/>
    </source>
</evidence>
<dbReference type="GO" id="GO:0004888">
    <property type="term" value="F:transmembrane signaling receptor activity"/>
    <property type="evidence" value="ECO:0007669"/>
    <property type="project" value="InterPro"/>
</dbReference>
<evidence type="ECO:0000259" key="8">
    <source>
        <dbReference type="PROSITE" id="PS50885"/>
    </source>
</evidence>
<dbReference type="InterPro" id="IPR051310">
    <property type="entry name" value="MCP_chemotaxis"/>
</dbReference>
<dbReference type="Pfam" id="PF00015">
    <property type="entry name" value="MCPsignal"/>
    <property type="match status" value="1"/>
</dbReference>
<dbReference type="SMART" id="SM00283">
    <property type="entry name" value="MA"/>
    <property type="match status" value="1"/>
</dbReference>
<evidence type="ECO:0000256" key="3">
    <source>
        <dbReference type="ARBA" id="ARBA00029447"/>
    </source>
</evidence>
<evidence type="ECO:0000313" key="9">
    <source>
        <dbReference type="EMBL" id="QIM53741.1"/>
    </source>
</evidence>
<comment type="subcellular location">
    <subcellularLocation>
        <location evidence="1">Membrane</location>
    </subcellularLocation>
</comment>
<keyword evidence="2" id="KW-0488">Methylation</keyword>
<dbReference type="EMBL" id="CP049989">
    <property type="protein sequence ID" value="QIM53741.1"/>
    <property type="molecule type" value="Genomic_DNA"/>
</dbReference>
<dbReference type="PANTHER" id="PTHR43531:SF14">
    <property type="entry name" value="METHYL-ACCEPTING CHEMOTAXIS PROTEIN I-RELATED"/>
    <property type="match status" value="1"/>
</dbReference>
<dbReference type="FunFam" id="1.10.287.950:FF:000001">
    <property type="entry name" value="Methyl-accepting chemotaxis sensory transducer"/>
    <property type="match status" value="1"/>
</dbReference>
<dbReference type="InterPro" id="IPR004090">
    <property type="entry name" value="Chemotax_Me-accpt_rcpt"/>
</dbReference>
<feature type="compositionally biased region" description="Low complexity" evidence="5">
    <location>
        <begin position="538"/>
        <end position="575"/>
    </location>
</feature>
<evidence type="ECO:0000256" key="4">
    <source>
        <dbReference type="PROSITE-ProRule" id="PRU00284"/>
    </source>
</evidence>
<comment type="similarity">
    <text evidence="3">Belongs to the methyl-accepting chemotaxis (MCP) protein family.</text>
</comment>
<dbReference type="CDD" id="cd19411">
    <property type="entry name" value="MCP2201-like_sensor"/>
    <property type="match status" value="1"/>
</dbReference>
<dbReference type="CDD" id="cd06225">
    <property type="entry name" value="HAMP"/>
    <property type="match status" value="1"/>
</dbReference>
<dbReference type="RefSeq" id="WP_166229048.1">
    <property type="nucleotide sequence ID" value="NZ_CP049989.1"/>
</dbReference>
<dbReference type="PROSITE" id="PS50885">
    <property type="entry name" value="HAMP"/>
    <property type="match status" value="1"/>
</dbReference>
<dbReference type="GO" id="GO:0007165">
    <property type="term" value="P:signal transduction"/>
    <property type="evidence" value="ECO:0007669"/>
    <property type="project" value="UniProtKB-KW"/>
</dbReference>
<evidence type="ECO:0000313" key="10">
    <source>
        <dbReference type="Proteomes" id="UP000503162"/>
    </source>
</evidence>
<feature type="transmembrane region" description="Helical" evidence="6">
    <location>
        <begin position="12"/>
        <end position="35"/>
    </location>
</feature>
<dbReference type="GO" id="GO:0006935">
    <property type="term" value="P:chemotaxis"/>
    <property type="evidence" value="ECO:0007669"/>
    <property type="project" value="InterPro"/>
</dbReference>
<sequence length="593" mass="61843">MNVFQSLKIGQRLYAGFVAVLVLLVGITALAWYGLKVSQAGTERIAEMEKRAAHTQEWMANTELNINRVLAVAKSRNDPAVDAYFKPLMAETTERINAVQKMLEAEVSSERGKAYLAEITQLRAKYIDVRKGYFDALKAGDTASADRILETALLPAAKAYGGKQRELLDFQLQLVGEAVAASESTVNRQIGLLLGMAALAIAGAVLLAWRITRSVTAPLTEAVSVARDVAQGDLTREVRVQRSDELGDLLRALAEMKGSLVNTVGQVRQATDGINTASGEIASGNQDLSARTEQTASNLQETAASMEQLTSTVRNSADAARQANQLAASAAEIAQRGGSVVSQVVTTMDEINSASKKINDIIGVIDGIAFQTNILALNAAVEAARAGEQGRGFAVVAGEVRNLAQRSAEAAKEIKGLIGASVEKVETGSQLVADAGQTMGEIVASVQRVTDIIGEITAAAGEQSDGIGQVNVAVSQLDQMTQQNAALVEESAAAAQSLKEQANRLAQVVQVFKLDGHAFASAASPAPVVRAAPVASAPKKAPAGPAKAPAAKPVAAAAPAAAPLRKPALASAPRAEPVSSPARAADDGEWESF</sequence>
<feature type="domain" description="HAMP" evidence="8">
    <location>
        <begin position="213"/>
        <end position="265"/>
    </location>
</feature>
<accession>A0A6G8IKQ4</accession>
<gene>
    <name evidence="9" type="ORF">G9Q37_17055</name>
</gene>
<dbReference type="KEGG" id="hcz:G9Q37_17055"/>
<name>A0A6G8IKQ4_9BURK</name>
<dbReference type="Pfam" id="PF00672">
    <property type="entry name" value="HAMP"/>
    <property type="match status" value="1"/>
</dbReference>
<dbReference type="CDD" id="cd11386">
    <property type="entry name" value="MCP_signal"/>
    <property type="match status" value="1"/>
</dbReference>
<keyword evidence="6" id="KW-1133">Transmembrane helix</keyword>
<dbReference type="InterPro" id="IPR024478">
    <property type="entry name" value="HlyB_4HB_MCP"/>
</dbReference>
<keyword evidence="10" id="KW-1185">Reference proteome</keyword>
<evidence type="ECO:0000256" key="6">
    <source>
        <dbReference type="SAM" id="Phobius"/>
    </source>
</evidence>
<feature type="region of interest" description="Disordered" evidence="5">
    <location>
        <begin position="538"/>
        <end position="593"/>
    </location>
</feature>
<dbReference type="PANTHER" id="PTHR43531">
    <property type="entry name" value="PROTEIN ICFG"/>
    <property type="match status" value="1"/>
</dbReference>
<dbReference type="Gene3D" id="1.10.287.950">
    <property type="entry name" value="Methyl-accepting chemotaxis protein"/>
    <property type="match status" value="1"/>
</dbReference>
<dbReference type="Pfam" id="PF12729">
    <property type="entry name" value="4HB_MCP_1"/>
    <property type="match status" value="1"/>
</dbReference>
<evidence type="ECO:0000256" key="5">
    <source>
        <dbReference type="SAM" id="MobiDB-lite"/>
    </source>
</evidence>
<proteinExistence type="inferred from homology"/>
<dbReference type="AlphaFoldDB" id="A0A6G8IKQ4"/>
<dbReference type="InterPro" id="IPR047347">
    <property type="entry name" value="YvaQ-like_sensor"/>
</dbReference>
<keyword evidence="6" id="KW-0812">Transmembrane</keyword>
<dbReference type="SMART" id="SM00304">
    <property type="entry name" value="HAMP"/>
    <property type="match status" value="1"/>
</dbReference>
<dbReference type="PROSITE" id="PS50111">
    <property type="entry name" value="CHEMOTAXIS_TRANSDUC_2"/>
    <property type="match status" value="1"/>
</dbReference>
<feature type="domain" description="Methyl-accepting transducer" evidence="7">
    <location>
        <begin position="270"/>
        <end position="499"/>
    </location>
</feature>
<protein>
    <submittedName>
        <fullName evidence="9">HAMP domain-containing protein</fullName>
    </submittedName>
</protein>
<keyword evidence="4" id="KW-0807">Transducer</keyword>
<dbReference type="SUPFAM" id="SSF58104">
    <property type="entry name" value="Methyl-accepting chemotaxis protein (MCP) signaling domain"/>
    <property type="match status" value="1"/>
</dbReference>
<evidence type="ECO:0000256" key="1">
    <source>
        <dbReference type="ARBA" id="ARBA00004370"/>
    </source>
</evidence>
<dbReference type="InterPro" id="IPR003660">
    <property type="entry name" value="HAMP_dom"/>
</dbReference>